<sequence>MLCQLTIRNVAIVEHLDLELPGGMLAVSGETGAGKSIMLDALALALGDRGDAGCVRHGSDKADISACFDIQSIPQAQEWLAERDMLQDHQCILRRTISAEGRSRAWINGQPCNLQELRQLGEHLLEIHGQHAHQKLLNPHTHQYFLDDYAQLTETTTAVGLSFKSWQKRLQHWQAVQERSEEDQAKVQLLSYQVEELQQLDVRQGELEELEQEQKILANAEHNLRLGQQLVELTRDGDENLQDQLRRCRSLLNQMQLPRVTLDEVDTLLDSAAIQLDEALNSLQHGLDQCEISPERLQDVDERLHLIYSLARKHRIDPYGIPAFQQQLEAELADLNIDDDQLAALEADVATHFQHYLMLAEKLSAQRQQAAEQLSNQVVEQLRALSMPHSRFIAQISRLETAQYNAKGIDQVEFLLSANPGQPPRALHKVASGGELSRISLAIQVVAAHASTMPTLIFDEVDVGIGGAVAEVVGKLLRQLGDRVQVMCVTHQPQVAAQAHHHLFVSKEVRQGLTHSRIHRLSDNQRVDEIARMLGGSELSHHARAHAEAMLNQLPH</sequence>
<dbReference type="NCBIfam" id="TIGR00634">
    <property type="entry name" value="recN"/>
    <property type="match status" value="1"/>
</dbReference>
<dbReference type="GO" id="GO:0009432">
    <property type="term" value="P:SOS response"/>
    <property type="evidence" value="ECO:0007669"/>
    <property type="project" value="UniProtKB-ARBA"/>
</dbReference>
<keyword evidence="4" id="KW-0547">Nucleotide-binding</keyword>
<comment type="function">
    <text evidence="1 9">May be involved in recombinational repair of damaged DNA.</text>
</comment>
<name>A0A2S5KIE0_9PROT</name>
<dbReference type="EMBL" id="PRLP01000148">
    <property type="protein sequence ID" value="PPC74405.1"/>
    <property type="molecule type" value="Genomic_DNA"/>
</dbReference>
<proteinExistence type="inferred from homology"/>
<dbReference type="InterPro" id="IPR003593">
    <property type="entry name" value="AAA+_ATPase"/>
</dbReference>
<accession>A0A2S5KIE0</accession>
<gene>
    <name evidence="12" type="ORF">C4K68_26070</name>
</gene>
<protein>
    <recommendedName>
        <fullName evidence="3 9">DNA repair protein RecN</fullName>
    </recommendedName>
    <alternativeName>
        <fullName evidence="8 9">Recombination protein N</fullName>
    </alternativeName>
</protein>
<evidence type="ECO:0000256" key="4">
    <source>
        <dbReference type="ARBA" id="ARBA00022741"/>
    </source>
</evidence>
<evidence type="ECO:0000256" key="2">
    <source>
        <dbReference type="ARBA" id="ARBA00009441"/>
    </source>
</evidence>
<dbReference type="CDD" id="cd03241">
    <property type="entry name" value="ABC_RecN"/>
    <property type="match status" value="2"/>
</dbReference>
<dbReference type="GO" id="GO:0005524">
    <property type="term" value="F:ATP binding"/>
    <property type="evidence" value="ECO:0007669"/>
    <property type="project" value="UniProtKB-KW"/>
</dbReference>
<dbReference type="Gene3D" id="3.40.50.300">
    <property type="entry name" value="P-loop containing nucleotide triphosphate hydrolases"/>
    <property type="match status" value="2"/>
</dbReference>
<dbReference type="NCBIfam" id="NF008121">
    <property type="entry name" value="PRK10869.1"/>
    <property type="match status" value="1"/>
</dbReference>
<comment type="similarity">
    <text evidence="2 9">Belongs to the RecN family.</text>
</comment>
<dbReference type="Pfam" id="PF02463">
    <property type="entry name" value="SMC_N"/>
    <property type="match status" value="1"/>
</dbReference>
<evidence type="ECO:0000313" key="13">
    <source>
        <dbReference type="Proteomes" id="UP000238196"/>
    </source>
</evidence>
<keyword evidence="10" id="KW-0175">Coiled coil</keyword>
<evidence type="ECO:0000256" key="8">
    <source>
        <dbReference type="ARBA" id="ARBA00033408"/>
    </source>
</evidence>
<dbReference type="FunFam" id="3.40.50.300:FF:000319">
    <property type="entry name" value="DNA repair protein RecN"/>
    <property type="match status" value="1"/>
</dbReference>
<feature type="domain" description="AAA+ ATPase" evidence="11">
    <location>
        <begin position="21"/>
        <end position="513"/>
    </location>
</feature>
<dbReference type="InterPro" id="IPR003395">
    <property type="entry name" value="RecF/RecN/SMC_N"/>
</dbReference>
<comment type="caution">
    <text evidence="12">The sequence shown here is derived from an EMBL/GenBank/DDBJ whole genome shotgun (WGS) entry which is preliminary data.</text>
</comment>
<evidence type="ECO:0000256" key="6">
    <source>
        <dbReference type="ARBA" id="ARBA00022840"/>
    </source>
</evidence>
<evidence type="ECO:0000256" key="7">
    <source>
        <dbReference type="ARBA" id="ARBA00023204"/>
    </source>
</evidence>
<dbReference type="InterPro" id="IPR004604">
    <property type="entry name" value="DNA_recomb/repair_RecN"/>
</dbReference>
<dbReference type="AlphaFoldDB" id="A0A2S5KIE0"/>
<evidence type="ECO:0000256" key="5">
    <source>
        <dbReference type="ARBA" id="ARBA00022763"/>
    </source>
</evidence>
<reference evidence="12 13" key="1">
    <citation type="submission" date="2018-02" db="EMBL/GenBank/DDBJ databases">
        <title>novel marine gammaproteobacteria from coastal saline agro ecosystem.</title>
        <authorList>
            <person name="Krishnan R."/>
            <person name="Ramesh Kumar N."/>
        </authorList>
    </citation>
    <scope>NUCLEOTIDE SEQUENCE [LARGE SCALE GENOMIC DNA]</scope>
    <source>
        <strain evidence="12 13">228</strain>
    </source>
</reference>
<organism evidence="12 13">
    <name type="scientific">Proteobacteria bacterium 228</name>
    <dbReference type="NCBI Taxonomy" id="2083153"/>
    <lineage>
        <taxon>Bacteria</taxon>
        <taxon>Pseudomonadati</taxon>
        <taxon>Pseudomonadota</taxon>
    </lineage>
</organism>
<dbReference type="SUPFAM" id="SSF52540">
    <property type="entry name" value="P-loop containing nucleoside triphosphate hydrolases"/>
    <property type="match status" value="2"/>
</dbReference>
<evidence type="ECO:0000259" key="11">
    <source>
        <dbReference type="SMART" id="SM00382"/>
    </source>
</evidence>
<dbReference type="InterPro" id="IPR027417">
    <property type="entry name" value="P-loop_NTPase"/>
</dbReference>
<dbReference type="PANTHER" id="PTHR11059">
    <property type="entry name" value="DNA REPAIR PROTEIN RECN"/>
    <property type="match status" value="1"/>
</dbReference>
<evidence type="ECO:0000313" key="12">
    <source>
        <dbReference type="EMBL" id="PPC74405.1"/>
    </source>
</evidence>
<dbReference type="PANTHER" id="PTHR11059:SF0">
    <property type="entry name" value="DNA REPAIR PROTEIN RECN"/>
    <property type="match status" value="1"/>
</dbReference>
<dbReference type="GO" id="GO:0006310">
    <property type="term" value="P:DNA recombination"/>
    <property type="evidence" value="ECO:0007669"/>
    <property type="project" value="InterPro"/>
</dbReference>
<dbReference type="OrthoDB" id="9806954at2"/>
<dbReference type="GO" id="GO:0006281">
    <property type="term" value="P:DNA repair"/>
    <property type="evidence" value="ECO:0007669"/>
    <property type="project" value="UniProtKB-KW"/>
</dbReference>
<keyword evidence="5 9" id="KW-0227">DNA damage</keyword>
<evidence type="ECO:0000256" key="9">
    <source>
        <dbReference type="PIRNR" id="PIRNR003128"/>
    </source>
</evidence>
<feature type="coiled-coil region" evidence="10">
    <location>
        <begin position="193"/>
        <end position="223"/>
    </location>
</feature>
<evidence type="ECO:0000256" key="1">
    <source>
        <dbReference type="ARBA" id="ARBA00003618"/>
    </source>
</evidence>
<keyword evidence="7 9" id="KW-0234">DNA repair</keyword>
<evidence type="ECO:0000256" key="10">
    <source>
        <dbReference type="SAM" id="Coils"/>
    </source>
</evidence>
<dbReference type="Proteomes" id="UP000238196">
    <property type="component" value="Unassembled WGS sequence"/>
</dbReference>
<evidence type="ECO:0000256" key="3">
    <source>
        <dbReference type="ARBA" id="ARBA00021315"/>
    </source>
</evidence>
<keyword evidence="6" id="KW-0067">ATP-binding</keyword>
<dbReference type="SMART" id="SM00382">
    <property type="entry name" value="AAA"/>
    <property type="match status" value="1"/>
</dbReference>
<dbReference type="FunFam" id="3.40.50.300:FF:000356">
    <property type="entry name" value="DNA repair protein RecN"/>
    <property type="match status" value="1"/>
</dbReference>
<dbReference type="PIRSF" id="PIRSF003128">
    <property type="entry name" value="RecN"/>
    <property type="match status" value="1"/>
</dbReference>
<dbReference type="GO" id="GO:0043590">
    <property type="term" value="C:bacterial nucleoid"/>
    <property type="evidence" value="ECO:0007669"/>
    <property type="project" value="TreeGrafter"/>
</dbReference>